<evidence type="ECO:0000313" key="4">
    <source>
        <dbReference type="EMBL" id="GFH32709.1"/>
    </source>
</evidence>
<dbReference type="SUPFAM" id="SSF53328">
    <property type="entry name" value="Formyltransferase"/>
    <property type="match status" value="1"/>
</dbReference>
<dbReference type="InterPro" id="IPR036477">
    <property type="entry name" value="Formyl_transf_N_sf"/>
</dbReference>
<evidence type="ECO:0000313" key="5">
    <source>
        <dbReference type="Proteomes" id="UP000485058"/>
    </source>
</evidence>
<dbReference type="AlphaFoldDB" id="A0A6A0AIF6"/>
<protein>
    <recommendedName>
        <fullName evidence="1">methionyl-tRNA formyltransferase</fullName>
        <ecNumber evidence="1">2.1.2.9</ecNumber>
    </recommendedName>
</protein>
<accession>A0A6A0AIF6</accession>
<dbReference type="GO" id="GO:0005739">
    <property type="term" value="C:mitochondrion"/>
    <property type="evidence" value="ECO:0007669"/>
    <property type="project" value="TreeGrafter"/>
</dbReference>
<evidence type="ECO:0000256" key="1">
    <source>
        <dbReference type="ARBA" id="ARBA00012261"/>
    </source>
</evidence>
<evidence type="ECO:0000259" key="3">
    <source>
        <dbReference type="Pfam" id="PF00551"/>
    </source>
</evidence>
<comment type="caution">
    <text evidence="4">The sequence shown here is derived from an EMBL/GenBank/DDBJ whole genome shotgun (WGS) entry which is preliminary data.</text>
</comment>
<dbReference type="CDD" id="cd08646">
    <property type="entry name" value="FMT_core_Met-tRNA-FMT_N"/>
    <property type="match status" value="1"/>
</dbReference>
<feature type="region of interest" description="Disordered" evidence="2">
    <location>
        <begin position="155"/>
        <end position="175"/>
    </location>
</feature>
<feature type="compositionally biased region" description="Polar residues" evidence="2">
    <location>
        <begin position="158"/>
        <end position="168"/>
    </location>
</feature>
<proteinExistence type="predicted"/>
<name>A0A6A0AIF6_HAELA</name>
<feature type="domain" description="Formyl transferase N-terminal" evidence="3">
    <location>
        <begin position="31"/>
        <end position="148"/>
    </location>
</feature>
<dbReference type="Pfam" id="PF00551">
    <property type="entry name" value="Formyl_trans_N"/>
    <property type="match status" value="1"/>
</dbReference>
<evidence type="ECO:0000256" key="2">
    <source>
        <dbReference type="SAM" id="MobiDB-lite"/>
    </source>
</evidence>
<dbReference type="InterPro" id="IPR041711">
    <property type="entry name" value="Met-tRNA-FMT_N"/>
</dbReference>
<dbReference type="PANTHER" id="PTHR11138">
    <property type="entry name" value="METHIONYL-TRNA FORMYLTRANSFERASE"/>
    <property type="match status" value="1"/>
</dbReference>
<dbReference type="InterPro" id="IPR002376">
    <property type="entry name" value="Formyl_transf_N"/>
</dbReference>
<feature type="non-terminal residue" evidence="4">
    <location>
        <position position="175"/>
    </location>
</feature>
<reference evidence="4 5" key="1">
    <citation type="submission" date="2020-02" db="EMBL/GenBank/DDBJ databases">
        <title>Draft genome sequence of Haematococcus lacustris strain NIES-144.</title>
        <authorList>
            <person name="Morimoto D."/>
            <person name="Nakagawa S."/>
            <person name="Yoshida T."/>
            <person name="Sawayama S."/>
        </authorList>
    </citation>
    <scope>NUCLEOTIDE SEQUENCE [LARGE SCALE GENOMIC DNA]</scope>
    <source>
        <strain evidence="4 5">NIES-144</strain>
    </source>
</reference>
<dbReference type="Gene3D" id="3.40.50.12230">
    <property type="match status" value="1"/>
</dbReference>
<organism evidence="4 5">
    <name type="scientific">Haematococcus lacustris</name>
    <name type="common">Green alga</name>
    <name type="synonym">Haematococcus pluvialis</name>
    <dbReference type="NCBI Taxonomy" id="44745"/>
    <lineage>
        <taxon>Eukaryota</taxon>
        <taxon>Viridiplantae</taxon>
        <taxon>Chlorophyta</taxon>
        <taxon>core chlorophytes</taxon>
        <taxon>Chlorophyceae</taxon>
        <taxon>CS clade</taxon>
        <taxon>Chlamydomonadales</taxon>
        <taxon>Haematococcaceae</taxon>
        <taxon>Haematococcus</taxon>
    </lineage>
</organism>
<dbReference type="GO" id="GO:0004479">
    <property type="term" value="F:methionyl-tRNA formyltransferase activity"/>
    <property type="evidence" value="ECO:0007669"/>
    <property type="project" value="UniProtKB-EC"/>
</dbReference>
<dbReference type="EMBL" id="BLLF01007009">
    <property type="protein sequence ID" value="GFH32709.1"/>
    <property type="molecule type" value="Genomic_DNA"/>
</dbReference>
<dbReference type="PANTHER" id="PTHR11138:SF5">
    <property type="entry name" value="METHIONYL-TRNA FORMYLTRANSFERASE, MITOCHONDRIAL"/>
    <property type="match status" value="1"/>
</dbReference>
<feature type="non-terminal residue" evidence="4">
    <location>
        <position position="1"/>
    </location>
</feature>
<sequence>MDSCIVALSPTASHCEAGTLRLVAGLVASRPRWMLLPEFLSSLTRLEPDLCVTAAYGNMLPQRFLDLPRLGTLNIHPSLLPKFRGPAPVQRAVLAGVSETGVSLAYTVLRCDAGPVLAQERVQVSSDEAAPELTARLFQRGAQLLLQAMPSLLDGSATPATATPQDETQALHAPK</sequence>
<gene>
    <name evidence="4" type="ORF">HaLaN_31973</name>
</gene>
<keyword evidence="5" id="KW-1185">Reference proteome</keyword>
<dbReference type="EC" id="2.1.2.9" evidence="1"/>
<dbReference type="Proteomes" id="UP000485058">
    <property type="component" value="Unassembled WGS sequence"/>
</dbReference>